<reference evidence="1" key="1">
    <citation type="submission" date="2019-12" db="EMBL/GenBank/DDBJ databases">
        <title>Microbes associate with the intestines of laboratory mice.</title>
        <authorList>
            <person name="Navarre W."/>
            <person name="Wong E."/>
        </authorList>
    </citation>
    <scope>NUCLEOTIDE SEQUENCE</scope>
    <source>
        <strain evidence="1">NM79_F5</strain>
    </source>
</reference>
<accession>A0A964W2V6</accession>
<dbReference type="AlphaFoldDB" id="A0A964W2V6"/>
<evidence type="ECO:0000313" key="1">
    <source>
        <dbReference type="EMBL" id="MVX64629.1"/>
    </source>
</evidence>
<name>A0A964W2V6_9CLOT</name>
<dbReference type="CDD" id="cd10227">
    <property type="entry name" value="ASKHA_NBD_ParM-like"/>
    <property type="match status" value="1"/>
</dbReference>
<dbReference type="Proteomes" id="UP000656077">
    <property type="component" value="Unassembled WGS sequence"/>
</dbReference>
<dbReference type="Gene3D" id="3.30.420.40">
    <property type="match status" value="1"/>
</dbReference>
<comment type="caution">
    <text evidence="1">The sequence shown here is derived from an EMBL/GenBank/DDBJ whole genome shotgun (WGS) entry which is preliminary data.</text>
</comment>
<dbReference type="EMBL" id="WSRQ01000019">
    <property type="protein sequence ID" value="MVX64629.1"/>
    <property type="molecule type" value="Genomic_DNA"/>
</dbReference>
<sequence>MENRIENKVEIKTNNSGIRITNLDLGNMNIKYSGQAGSSVFSSKISTDSKPYEEGFQRIDIEGRKTYIGVGELSREFSKAERDYVPQLLYGICKANSDAEIIETNLSLLLPSLQMPNKHKLVETLKNKDFSFKFNGKDRVVSIKDLLILPEGYVSYFDLPEDERKQDIAIIEVGSRTINICSVIQGKIEEMHTVKYGSLDFFTKIKNIEAGKGEDYVEEDIERLIKRGTIKVTKKAYEEFLNDILNYVKAYINIKNYNTWFTGGTSLMLKPYIEEKCKECKLFANPLTSNLNGSIVASKKVWSNING</sequence>
<evidence type="ECO:0000313" key="2">
    <source>
        <dbReference type="Proteomes" id="UP000656077"/>
    </source>
</evidence>
<organism evidence="1 2">
    <name type="scientific">Clostridium chromiireducens</name>
    <dbReference type="NCBI Taxonomy" id="225345"/>
    <lineage>
        <taxon>Bacteria</taxon>
        <taxon>Bacillati</taxon>
        <taxon>Bacillota</taxon>
        <taxon>Clostridia</taxon>
        <taxon>Eubacteriales</taxon>
        <taxon>Clostridiaceae</taxon>
        <taxon>Clostridium</taxon>
    </lineage>
</organism>
<protein>
    <submittedName>
        <fullName evidence="1">Heat-shock protein Hsp70</fullName>
    </submittedName>
</protein>
<proteinExistence type="predicted"/>
<dbReference type="InterPro" id="IPR043129">
    <property type="entry name" value="ATPase_NBD"/>
</dbReference>
<dbReference type="SUPFAM" id="SSF53067">
    <property type="entry name" value="Actin-like ATPase domain"/>
    <property type="match status" value="1"/>
</dbReference>
<gene>
    <name evidence="1" type="ORF">GKZ28_13095</name>
</gene>